<gene>
    <name evidence="3" type="ORF">GCM10010994_48450</name>
</gene>
<evidence type="ECO:0000256" key="1">
    <source>
        <dbReference type="SAM" id="MobiDB-lite"/>
    </source>
</evidence>
<accession>A0A916URX3</accession>
<dbReference type="EMBL" id="BMGG01000009">
    <property type="protein sequence ID" value="GGC84873.1"/>
    <property type="molecule type" value="Genomic_DNA"/>
</dbReference>
<protein>
    <submittedName>
        <fullName evidence="3">Uncharacterized protein</fullName>
    </submittedName>
</protein>
<sequence>MKHFALPLAAALLAGGATVALAQAPGNAGTMGGSANSPTSDRMGTGGADGGAMAPGKMDSGKRSGTKGPNSASDPARTDATGSIKGGPNRSTGGNPGGDGTSR</sequence>
<dbReference type="AlphaFoldDB" id="A0A916URX3"/>
<feature type="signal peptide" evidence="2">
    <location>
        <begin position="1"/>
        <end position="22"/>
    </location>
</feature>
<keyword evidence="4" id="KW-1185">Reference proteome</keyword>
<name>A0A916URX3_9HYPH</name>
<evidence type="ECO:0000256" key="2">
    <source>
        <dbReference type="SAM" id="SignalP"/>
    </source>
</evidence>
<dbReference type="RefSeq" id="WP_188611750.1">
    <property type="nucleotide sequence ID" value="NZ_BMGG01000009.1"/>
</dbReference>
<evidence type="ECO:0000313" key="3">
    <source>
        <dbReference type="EMBL" id="GGC84873.1"/>
    </source>
</evidence>
<feature type="region of interest" description="Disordered" evidence="1">
    <location>
        <begin position="24"/>
        <end position="103"/>
    </location>
</feature>
<proteinExistence type="predicted"/>
<keyword evidence="2" id="KW-0732">Signal</keyword>
<feature type="compositionally biased region" description="Gly residues" evidence="1">
    <location>
        <begin position="94"/>
        <end position="103"/>
    </location>
</feature>
<organism evidence="3 4">
    <name type="scientific">Chelatococcus reniformis</name>
    <dbReference type="NCBI Taxonomy" id="1494448"/>
    <lineage>
        <taxon>Bacteria</taxon>
        <taxon>Pseudomonadati</taxon>
        <taxon>Pseudomonadota</taxon>
        <taxon>Alphaproteobacteria</taxon>
        <taxon>Hyphomicrobiales</taxon>
        <taxon>Chelatococcaceae</taxon>
        <taxon>Chelatococcus</taxon>
    </lineage>
</organism>
<reference evidence="3" key="1">
    <citation type="journal article" date="2014" name="Int. J. Syst. Evol. Microbiol.">
        <title>Complete genome sequence of Corynebacterium casei LMG S-19264T (=DSM 44701T), isolated from a smear-ripened cheese.</title>
        <authorList>
            <consortium name="US DOE Joint Genome Institute (JGI-PGF)"/>
            <person name="Walter F."/>
            <person name="Albersmeier A."/>
            <person name="Kalinowski J."/>
            <person name="Ruckert C."/>
        </authorList>
    </citation>
    <scope>NUCLEOTIDE SEQUENCE</scope>
    <source>
        <strain evidence="3">CGMCC 1.12919</strain>
    </source>
</reference>
<feature type="chain" id="PRO_5037402501" evidence="2">
    <location>
        <begin position="23"/>
        <end position="103"/>
    </location>
</feature>
<reference evidence="3" key="2">
    <citation type="submission" date="2020-09" db="EMBL/GenBank/DDBJ databases">
        <authorList>
            <person name="Sun Q."/>
            <person name="Zhou Y."/>
        </authorList>
    </citation>
    <scope>NUCLEOTIDE SEQUENCE</scope>
    <source>
        <strain evidence="3">CGMCC 1.12919</strain>
    </source>
</reference>
<dbReference type="Proteomes" id="UP000637002">
    <property type="component" value="Unassembled WGS sequence"/>
</dbReference>
<evidence type="ECO:0000313" key="4">
    <source>
        <dbReference type="Proteomes" id="UP000637002"/>
    </source>
</evidence>
<comment type="caution">
    <text evidence="3">The sequence shown here is derived from an EMBL/GenBank/DDBJ whole genome shotgun (WGS) entry which is preliminary data.</text>
</comment>